<dbReference type="EMBL" id="RCHR01000001">
    <property type="protein sequence ID" value="RLL48263.1"/>
    <property type="molecule type" value="Genomic_DNA"/>
</dbReference>
<feature type="domain" description="Glyoxalase/fosfomycin resistance/dioxygenase" evidence="1">
    <location>
        <begin position="9"/>
        <end position="110"/>
    </location>
</feature>
<dbReference type="InterPro" id="IPR029068">
    <property type="entry name" value="Glyas_Bleomycin-R_OHBP_Dase"/>
</dbReference>
<accession>A0A498DAA4</accession>
<dbReference type="InterPro" id="IPR004360">
    <property type="entry name" value="Glyas_Fos-R_dOase_dom"/>
</dbReference>
<evidence type="ECO:0000259" key="1">
    <source>
        <dbReference type="Pfam" id="PF00903"/>
    </source>
</evidence>
<sequence length="114" mass="13139">MIEKEVGALFIPVSNIEKARDWYCDLLGIEPEGEIVHGHLYVIPMKNPQIVLDSKIYDPESIYKVPAFHFNSKNIEESYLEMKKKGIELTTDIQFGHYFNFKDSDGNHLMVCAC</sequence>
<comment type="caution">
    <text evidence="2">The sequence shown here is derived from an EMBL/GenBank/DDBJ whole genome shotgun (WGS) entry which is preliminary data.</text>
</comment>
<gene>
    <name evidence="2" type="ORF">D8M04_03030</name>
</gene>
<dbReference type="Gene3D" id="3.10.180.10">
    <property type="entry name" value="2,3-Dihydroxybiphenyl 1,2-Dioxygenase, domain 1"/>
    <property type="match status" value="1"/>
</dbReference>
<keyword evidence="3" id="KW-1185">Reference proteome</keyword>
<dbReference type="OrthoDB" id="2354281at2"/>
<evidence type="ECO:0000313" key="3">
    <source>
        <dbReference type="Proteomes" id="UP000270219"/>
    </source>
</evidence>
<organism evidence="2 3">
    <name type="scientific">Oceanobacillus piezotolerans</name>
    <dbReference type="NCBI Taxonomy" id="2448030"/>
    <lineage>
        <taxon>Bacteria</taxon>
        <taxon>Bacillati</taxon>
        <taxon>Bacillota</taxon>
        <taxon>Bacilli</taxon>
        <taxon>Bacillales</taxon>
        <taxon>Bacillaceae</taxon>
        <taxon>Oceanobacillus</taxon>
    </lineage>
</organism>
<dbReference type="Proteomes" id="UP000270219">
    <property type="component" value="Unassembled WGS sequence"/>
</dbReference>
<dbReference type="Pfam" id="PF00903">
    <property type="entry name" value="Glyoxalase"/>
    <property type="match status" value="1"/>
</dbReference>
<evidence type="ECO:0000313" key="2">
    <source>
        <dbReference type="EMBL" id="RLL48263.1"/>
    </source>
</evidence>
<dbReference type="AlphaFoldDB" id="A0A498DAA4"/>
<dbReference type="RefSeq" id="WP_121521283.1">
    <property type="nucleotide sequence ID" value="NZ_RCHR01000001.1"/>
</dbReference>
<reference evidence="2 3" key="1">
    <citation type="submission" date="2018-10" db="EMBL/GenBank/DDBJ databases">
        <title>Oceanobacillus sp. YLB-02 draft genome.</title>
        <authorList>
            <person name="Yu L."/>
        </authorList>
    </citation>
    <scope>NUCLEOTIDE SEQUENCE [LARGE SCALE GENOMIC DNA]</scope>
    <source>
        <strain evidence="2 3">YLB-02</strain>
    </source>
</reference>
<proteinExistence type="predicted"/>
<dbReference type="SUPFAM" id="SSF54593">
    <property type="entry name" value="Glyoxalase/Bleomycin resistance protein/Dihydroxybiphenyl dioxygenase"/>
    <property type="match status" value="1"/>
</dbReference>
<protein>
    <submittedName>
        <fullName evidence="2">VOC family protein</fullName>
    </submittedName>
</protein>
<name>A0A498DAA4_9BACI</name>